<accession>A0A1R2ASZ4</accession>
<protein>
    <submittedName>
        <fullName evidence="1">Uncharacterized protein</fullName>
    </submittedName>
</protein>
<sequence>MNSVSFVSVGIRIRPKTSEYSCARVLLPRRTKFKSIATNTEEVENILPSTKPAKEEVKISRRIKKIEVVRDTKKILKNLTPKVRLKFYLPETQPHFYPPRRSICHLLSYL</sequence>
<evidence type="ECO:0000313" key="1">
    <source>
        <dbReference type="EMBL" id="OMJ67637.1"/>
    </source>
</evidence>
<reference evidence="1 2" key="1">
    <citation type="submission" date="2016-11" db="EMBL/GenBank/DDBJ databases">
        <title>The macronuclear genome of Stentor coeruleus: a giant cell with tiny introns.</title>
        <authorList>
            <person name="Slabodnick M."/>
            <person name="Ruby J.G."/>
            <person name="Reiff S.B."/>
            <person name="Swart E.C."/>
            <person name="Gosai S."/>
            <person name="Prabakaran S."/>
            <person name="Witkowska E."/>
            <person name="Larue G.E."/>
            <person name="Fisher S."/>
            <person name="Freeman R.M."/>
            <person name="Gunawardena J."/>
            <person name="Chu W."/>
            <person name="Stover N.A."/>
            <person name="Gregory B.D."/>
            <person name="Nowacki M."/>
            <person name="Derisi J."/>
            <person name="Roy S.W."/>
            <person name="Marshall W.F."/>
            <person name="Sood P."/>
        </authorList>
    </citation>
    <scope>NUCLEOTIDE SEQUENCE [LARGE SCALE GENOMIC DNA]</scope>
    <source>
        <strain evidence="1">WM001</strain>
    </source>
</reference>
<keyword evidence="2" id="KW-1185">Reference proteome</keyword>
<organism evidence="1 2">
    <name type="scientific">Stentor coeruleus</name>
    <dbReference type="NCBI Taxonomy" id="5963"/>
    <lineage>
        <taxon>Eukaryota</taxon>
        <taxon>Sar</taxon>
        <taxon>Alveolata</taxon>
        <taxon>Ciliophora</taxon>
        <taxon>Postciliodesmatophora</taxon>
        <taxon>Heterotrichea</taxon>
        <taxon>Heterotrichida</taxon>
        <taxon>Stentoridae</taxon>
        <taxon>Stentor</taxon>
    </lineage>
</organism>
<name>A0A1R2ASZ4_9CILI</name>
<gene>
    <name evidence="1" type="ORF">SteCoe_35143</name>
</gene>
<proteinExistence type="predicted"/>
<dbReference type="EMBL" id="MPUH01001462">
    <property type="protein sequence ID" value="OMJ67637.1"/>
    <property type="molecule type" value="Genomic_DNA"/>
</dbReference>
<evidence type="ECO:0000313" key="2">
    <source>
        <dbReference type="Proteomes" id="UP000187209"/>
    </source>
</evidence>
<dbReference type="Proteomes" id="UP000187209">
    <property type="component" value="Unassembled WGS sequence"/>
</dbReference>
<dbReference type="AlphaFoldDB" id="A0A1R2ASZ4"/>
<comment type="caution">
    <text evidence="1">The sequence shown here is derived from an EMBL/GenBank/DDBJ whole genome shotgun (WGS) entry which is preliminary data.</text>
</comment>